<reference evidence="1 2" key="1">
    <citation type="journal article" date="2015" name="Genome Announc.">
        <title>Draft Genome Sequence of Cyanobacterium Hassallia byssoidea Strain VB512170, Isolated from Monuments in India.</title>
        <authorList>
            <person name="Singh D."/>
            <person name="Chandrababunaidu M.M."/>
            <person name="Panda A."/>
            <person name="Sen D."/>
            <person name="Bhattacharyya S."/>
            <person name="Adhikary S.P."/>
            <person name="Tripathy S."/>
        </authorList>
    </citation>
    <scope>NUCLEOTIDE SEQUENCE [LARGE SCALE GENOMIC DNA]</scope>
    <source>
        <strain evidence="1 2">VB512170</strain>
    </source>
</reference>
<gene>
    <name evidence="1" type="ORF">PI95_000030</name>
</gene>
<sequence length="63" mass="7300">MTPSTYPRLIRFLQDDLAISTASLAVALRHREQDPGPLPMILWQYGLITLEQLEQIYDWLETA</sequence>
<dbReference type="InterPro" id="IPR037257">
    <property type="entry name" value="T2SS_E_N_sf"/>
</dbReference>
<keyword evidence="2" id="KW-1185">Reference proteome</keyword>
<comment type="caution">
    <text evidence="1">The sequence shown here is derived from an EMBL/GenBank/DDBJ whole genome shotgun (WGS) entry which is preliminary data.</text>
</comment>
<organism evidence="1 2">
    <name type="scientific">Hassallia byssoidea VB512170</name>
    <dbReference type="NCBI Taxonomy" id="1304833"/>
    <lineage>
        <taxon>Bacteria</taxon>
        <taxon>Bacillati</taxon>
        <taxon>Cyanobacteriota</taxon>
        <taxon>Cyanophyceae</taxon>
        <taxon>Nostocales</taxon>
        <taxon>Tolypothrichaceae</taxon>
        <taxon>Hassallia</taxon>
    </lineage>
</organism>
<dbReference type="AlphaFoldDB" id="A0A846H0F0"/>
<proteinExistence type="predicted"/>
<dbReference type="EMBL" id="JTCM02000001">
    <property type="protein sequence ID" value="NEU71003.1"/>
    <property type="molecule type" value="Genomic_DNA"/>
</dbReference>
<dbReference type="RefSeq" id="WP_039753103.1">
    <property type="nucleotide sequence ID" value="NZ_JTCM02000001.1"/>
</dbReference>
<protein>
    <submittedName>
        <fullName evidence="1">DUF2949 domain-containing protein</fullName>
    </submittedName>
</protein>
<dbReference type="InterPro" id="IPR021336">
    <property type="entry name" value="DUF2949"/>
</dbReference>
<dbReference type="Pfam" id="PF11165">
    <property type="entry name" value="DUF2949"/>
    <property type="match status" value="1"/>
</dbReference>
<evidence type="ECO:0000313" key="2">
    <source>
        <dbReference type="Proteomes" id="UP000031549"/>
    </source>
</evidence>
<dbReference type="Proteomes" id="UP000031549">
    <property type="component" value="Unassembled WGS sequence"/>
</dbReference>
<name>A0A846H0F0_9CYAN</name>
<evidence type="ECO:0000313" key="1">
    <source>
        <dbReference type="EMBL" id="NEU71003.1"/>
    </source>
</evidence>
<dbReference type="SUPFAM" id="SSF160246">
    <property type="entry name" value="EspE N-terminal domain-like"/>
    <property type="match status" value="1"/>
</dbReference>
<accession>A0A846H0F0</accession>